<dbReference type="EMBL" id="BARH01000004">
    <property type="protein sequence ID" value="GAC90146.1"/>
    <property type="molecule type" value="Genomic_DNA"/>
</dbReference>
<evidence type="ECO:0000256" key="2">
    <source>
        <dbReference type="ARBA" id="ARBA00093450"/>
    </source>
</evidence>
<dbReference type="Proteomes" id="UP000013057">
    <property type="component" value="Unassembled WGS sequence"/>
</dbReference>
<comment type="similarity">
    <text evidence="2 3">Belongs to the YajQ family.</text>
</comment>
<organism evidence="4 5">
    <name type="scientific">Anoxybacillus flavithermus NBRC 109594</name>
    <dbReference type="NCBI Taxonomy" id="1315967"/>
    <lineage>
        <taxon>Bacteria</taxon>
        <taxon>Bacillati</taxon>
        <taxon>Bacillota</taxon>
        <taxon>Bacilli</taxon>
        <taxon>Bacillales</taxon>
        <taxon>Anoxybacillaceae</taxon>
        <taxon>Anoxybacillus</taxon>
    </lineage>
</organism>
<comment type="caution">
    <text evidence="4">The sequence shown here is derived from an EMBL/GenBank/DDBJ whole genome shotgun (WGS) entry which is preliminary data.</text>
</comment>
<dbReference type="HAMAP" id="MF_00632">
    <property type="entry name" value="UPF0234"/>
    <property type="match status" value="1"/>
</dbReference>
<dbReference type="GO" id="GO:0000166">
    <property type="term" value="F:nucleotide binding"/>
    <property type="evidence" value="ECO:0007669"/>
    <property type="project" value="UniProtKB-UniRule"/>
</dbReference>
<dbReference type="InterPro" id="IPR035570">
    <property type="entry name" value="UPF0234_N"/>
</dbReference>
<keyword evidence="1 3" id="KW-0547">Nucleotide-binding</keyword>
<name>R4F9K1_9BACL</name>
<dbReference type="Pfam" id="PF04461">
    <property type="entry name" value="YajQ"/>
    <property type="match status" value="1"/>
</dbReference>
<dbReference type="Gene3D" id="3.30.70.990">
    <property type="entry name" value="YajQ-like, domain 2"/>
    <property type="match status" value="1"/>
</dbReference>
<accession>R4F9K1</accession>
<evidence type="ECO:0000313" key="5">
    <source>
        <dbReference type="Proteomes" id="UP000013057"/>
    </source>
</evidence>
<evidence type="ECO:0000256" key="3">
    <source>
        <dbReference type="HAMAP-Rule" id="MF_00632"/>
    </source>
</evidence>
<dbReference type="AlphaFoldDB" id="R4F9K1"/>
<dbReference type="CDD" id="cd11740">
    <property type="entry name" value="YajQ_like"/>
    <property type="match status" value="1"/>
</dbReference>
<proteinExistence type="inferred from homology"/>
<dbReference type="SUPFAM" id="SSF89963">
    <property type="entry name" value="YajQ-like"/>
    <property type="match status" value="2"/>
</dbReference>
<dbReference type="FunFam" id="3.30.70.990:FF:000002">
    <property type="entry name" value="UPF0234 protein LEP1GSC067_4943"/>
    <property type="match status" value="1"/>
</dbReference>
<dbReference type="FunFam" id="3.30.70.860:FF:000003">
    <property type="entry name" value="UPF0234 protein YBT020_06460"/>
    <property type="match status" value="1"/>
</dbReference>
<dbReference type="PANTHER" id="PTHR30476:SF0">
    <property type="entry name" value="UPF0234 PROTEIN YAJQ"/>
    <property type="match status" value="1"/>
</dbReference>
<dbReference type="PANTHER" id="PTHR30476">
    <property type="entry name" value="UPF0234 PROTEIN YAJQ"/>
    <property type="match status" value="1"/>
</dbReference>
<dbReference type="Gene3D" id="3.30.70.860">
    <property type="match status" value="1"/>
</dbReference>
<sequence>MEAQRIYAEVIHMSKESSFDIVSKVDLSEVTNAINIALKEIQNRYDFKGSKSDISLEKDELILISDDEFKLEQLKDVLIGKLIKRGVPTKNIQYGKVEAASGGTVRQRAKLVQGIDKDNAKKINTIIKNTGLKVKSQIQEDQIRVSGKSKDDLQKVIAAIREADLPIDVQFVNYR</sequence>
<dbReference type="InterPro" id="IPR036183">
    <property type="entry name" value="YajQ-like_sf"/>
</dbReference>
<gene>
    <name evidence="4" type="ORF">KN10_0582</name>
</gene>
<dbReference type="InterPro" id="IPR035571">
    <property type="entry name" value="UPF0234-like_C"/>
</dbReference>
<reference evidence="5" key="1">
    <citation type="journal article" date="2013" name="Genome">
        <title>Draft Genome Sequence of a Thermophilic Member of the Bacillaceae, Anoxybacillus flavithermus Strain Kn10, Isolated from the Kan-nawa Hot Spring in Japan.</title>
        <authorList>
            <person name="Matsutani M."/>
            <person name="Shirakihara Y."/>
            <person name="Imada K."/>
            <person name="Yakushi T."/>
            <person name="Matsushita K."/>
        </authorList>
    </citation>
    <scope>NUCLEOTIDE SEQUENCE [LARGE SCALE GENOMIC DNA]</scope>
    <source>
        <strain evidence="5">NBRC 109594</strain>
    </source>
</reference>
<dbReference type="NCBIfam" id="NF003819">
    <property type="entry name" value="PRK05412.1"/>
    <property type="match status" value="1"/>
</dbReference>
<evidence type="ECO:0000256" key="1">
    <source>
        <dbReference type="ARBA" id="ARBA00022741"/>
    </source>
</evidence>
<evidence type="ECO:0000313" key="4">
    <source>
        <dbReference type="EMBL" id="GAC90146.1"/>
    </source>
</evidence>
<dbReference type="GO" id="GO:0005829">
    <property type="term" value="C:cytosol"/>
    <property type="evidence" value="ECO:0007669"/>
    <property type="project" value="TreeGrafter"/>
</dbReference>
<dbReference type="InterPro" id="IPR007551">
    <property type="entry name" value="YajQ/Smlt4090-like"/>
</dbReference>
<protein>
    <recommendedName>
        <fullName evidence="3">Nucleotide-binding protein KN10_0582</fullName>
    </recommendedName>
</protein>
<comment type="function">
    <text evidence="3">Nucleotide-binding protein.</text>
</comment>